<feature type="chain" id="PRO_5036118854" description="RxLR effector candidate protein" evidence="1">
    <location>
        <begin position="26"/>
        <end position="487"/>
    </location>
</feature>
<evidence type="ECO:0000313" key="3">
    <source>
        <dbReference type="EMBL" id="RKO98376.1"/>
    </source>
</evidence>
<protein>
    <recommendedName>
        <fullName evidence="6">RxLR effector candidate protein</fullName>
    </recommendedName>
</protein>
<reference evidence="4 5" key="1">
    <citation type="journal article" date="2018" name="Nat. Microbiol.">
        <title>Leveraging single-cell genomics to expand the fungal tree of life.</title>
        <authorList>
            <person name="Ahrendt S.R."/>
            <person name="Quandt C.A."/>
            <person name="Ciobanu D."/>
            <person name="Clum A."/>
            <person name="Salamov A."/>
            <person name="Andreopoulos B."/>
            <person name="Cheng J.F."/>
            <person name="Woyke T."/>
            <person name="Pelin A."/>
            <person name="Henrissat B."/>
            <person name="Reynolds N.K."/>
            <person name="Benny G.L."/>
            <person name="Smith M.E."/>
            <person name="James T.Y."/>
            <person name="Grigoriev I.V."/>
        </authorList>
    </citation>
    <scope>NUCLEOTIDE SEQUENCE [LARGE SCALE GENOMIC DNA]</scope>
    <source>
        <strain evidence="4 5">ATCC 52028</strain>
    </source>
</reference>
<reference evidence="3" key="2">
    <citation type="submission" date="2018-04" db="EMBL/GenBank/DDBJ databases">
        <title>Leveraging single-cell genomics to expand the Fungal Tree of Life.</title>
        <authorList>
            <consortium name="DOE Joint Genome Institute"/>
            <person name="Ahrendt S.R."/>
            <person name="Quandt C.A."/>
            <person name="Ciobanu D."/>
            <person name="Clum A."/>
            <person name="Salamov A."/>
            <person name="Andreopoulos B."/>
            <person name="Cheng J.-F."/>
            <person name="Woyke T."/>
            <person name="Pelin A."/>
            <person name="Henrissat B."/>
            <person name="Benny G.L."/>
            <person name="Smith M.E."/>
            <person name="James T.Y."/>
            <person name="Grigoriev I.V."/>
        </authorList>
    </citation>
    <scope>NUCLEOTIDE SEQUENCE</scope>
    <source>
        <strain evidence="3">ATCC 52028</strain>
    </source>
</reference>
<dbReference type="EMBL" id="ML010164">
    <property type="protein sequence ID" value="RKO96252.1"/>
    <property type="molecule type" value="Genomic_DNA"/>
</dbReference>
<evidence type="ECO:0000313" key="5">
    <source>
        <dbReference type="Proteomes" id="UP000274922"/>
    </source>
</evidence>
<dbReference type="AlphaFoldDB" id="A0A4P9WUJ4"/>
<accession>A0A4P9WUJ4</accession>
<organism evidence="2 4">
    <name type="scientific">Caulochytrium protostelioides</name>
    <dbReference type="NCBI Taxonomy" id="1555241"/>
    <lineage>
        <taxon>Eukaryota</taxon>
        <taxon>Fungi</taxon>
        <taxon>Fungi incertae sedis</taxon>
        <taxon>Chytridiomycota</taxon>
        <taxon>Chytridiomycota incertae sedis</taxon>
        <taxon>Chytridiomycetes</taxon>
        <taxon>Caulochytriales</taxon>
        <taxon>Caulochytriaceae</taxon>
        <taxon>Caulochytrium</taxon>
    </lineage>
</organism>
<evidence type="ECO:0008006" key="6">
    <source>
        <dbReference type="Google" id="ProtNLM"/>
    </source>
</evidence>
<reference evidence="2" key="3">
    <citation type="submission" date="2018-08" db="EMBL/GenBank/DDBJ databases">
        <title>Leveraging single-cell genomics to expand the Fungal Tree of Life.</title>
        <authorList>
            <consortium name="DOE Joint Genome Institute"/>
            <person name="Ahrendt S.R."/>
            <person name="Quandt C.A."/>
            <person name="Ciobanu D."/>
            <person name="Clum A."/>
            <person name="Salamov A."/>
            <person name="Andreopoulos B."/>
            <person name="Cheng J.-F."/>
            <person name="Woyke T."/>
            <person name="Pelin A."/>
            <person name="Henrissat B."/>
            <person name="Reynolds N."/>
            <person name="Benny G.L."/>
            <person name="Smith M.E."/>
            <person name="James T.Y."/>
            <person name="Grigoriev I.V."/>
        </authorList>
    </citation>
    <scope>NUCLEOTIDE SEQUENCE</scope>
    <source>
        <strain evidence="2">ATCC 52028</strain>
    </source>
</reference>
<keyword evidence="1" id="KW-0732">Signal</keyword>
<gene>
    <name evidence="2" type="ORF">CAUPRSCDRAFT_12054</name>
    <name evidence="3" type="ORF">CXG81DRAFT_21382</name>
</gene>
<evidence type="ECO:0000313" key="4">
    <source>
        <dbReference type="Proteomes" id="UP000268535"/>
    </source>
</evidence>
<dbReference type="Proteomes" id="UP000274922">
    <property type="component" value="Unassembled WGS sequence"/>
</dbReference>
<dbReference type="Proteomes" id="UP000268535">
    <property type="component" value="Unassembled WGS sequence"/>
</dbReference>
<name>A0A4P9WUJ4_9FUNG</name>
<proteinExistence type="predicted"/>
<sequence>MRQRTWPWRPCHVWLVLLLVTAAVCMPVEEPVPKAFRIDVPVDDWTRDLNVGTSTLYSAHAALVRYDSGHDPGFAVKGETKRNIGTPGPEPPVVVFRGTERDFLERSYIARLDVHRQNEDVLRFPIWGLSEDFYDIQSPSLDDLLQRLRNAPKRGAISSPELIKRFVCYEAITRWGSFQTQKDEYDKFMARPQFTHSELEKRKAALDKAENHMIAAPKPVLAVIALFSSTRENSWLHYPSLHDAKKRILFWNDVTHHASEYIKMVKATAHERVIAVINSWPEIHQPLEELRIRLLAEKNALNAQAITDHKPRQISDFKEIMESTETLDQTRQQLTTRYLNLVAKLRLANVDVITKWLVAEEQHLFRHLFENEGHAPGTSDDPPLGALAESENDFYIGLCQQLWTEVDREIQLRQFVHGQTKAFKDMLMNHVYNPYSDNRHLKLGIKKSLSLPLEIHSLQESFWDSLPKVRTDSITDSVAKLAGSLHQ</sequence>
<evidence type="ECO:0000256" key="1">
    <source>
        <dbReference type="SAM" id="SignalP"/>
    </source>
</evidence>
<keyword evidence="5" id="KW-1185">Reference proteome</keyword>
<evidence type="ECO:0000313" key="2">
    <source>
        <dbReference type="EMBL" id="RKO96252.1"/>
    </source>
</evidence>
<dbReference type="EMBL" id="ML014463">
    <property type="protein sequence ID" value="RKO98376.1"/>
    <property type="molecule type" value="Genomic_DNA"/>
</dbReference>
<feature type="signal peptide" evidence="1">
    <location>
        <begin position="1"/>
        <end position="25"/>
    </location>
</feature>